<name>A0A1A9ZNR3_GLOPL</name>
<dbReference type="STRING" id="7398.A0A1A9ZNR3"/>
<dbReference type="Proteomes" id="UP000092445">
    <property type="component" value="Unassembled WGS sequence"/>
</dbReference>
<protein>
    <recommendedName>
        <fullName evidence="1">Dynein assembly factor 3 C-terminal domain-containing protein</fullName>
    </recommendedName>
</protein>
<dbReference type="VEuPathDB" id="VectorBase:GPAI020317"/>
<dbReference type="PANTHER" id="PTHR22118:SF14">
    <property type="entry name" value="DYNEIN AXONEMAL ASSEMBLY FACTOR 3"/>
    <property type="match status" value="1"/>
</dbReference>
<dbReference type="GO" id="GO:0070286">
    <property type="term" value="P:axonemal dynein complex assembly"/>
    <property type="evidence" value="ECO:0007669"/>
    <property type="project" value="InterPro"/>
</dbReference>
<proteinExistence type="predicted"/>
<dbReference type="AlphaFoldDB" id="A0A1A9ZNR3"/>
<dbReference type="InterPro" id="IPR039304">
    <property type="entry name" value="DNAAF3"/>
</dbReference>
<reference evidence="3" key="1">
    <citation type="submission" date="2014-03" db="EMBL/GenBank/DDBJ databases">
        <authorList>
            <person name="Aksoy S."/>
            <person name="Warren W."/>
            <person name="Wilson R.K."/>
        </authorList>
    </citation>
    <scope>NUCLEOTIDE SEQUENCE [LARGE SCALE GENOMIC DNA]</scope>
    <source>
        <strain evidence="3">IAEA</strain>
    </source>
</reference>
<organism evidence="2 3">
    <name type="scientific">Glossina pallidipes</name>
    <name type="common">Tsetse fly</name>
    <dbReference type="NCBI Taxonomy" id="7398"/>
    <lineage>
        <taxon>Eukaryota</taxon>
        <taxon>Metazoa</taxon>
        <taxon>Ecdysozoa</taxon>
        <taxon>Arthropoda</taxon>
        <taxon>Hexapoda</taxon>
        <taxon>Insecta</taxon>
        <taxon>Pterygota</taxon>
        <taxon>Neoptera</taxon>
        <taxon>Endopterygota</taxon>
        <taxon>Diptera</taxon>
        <taxon>Brachycera</taxon>
        <taxon>Muscomorpha</taxon>
        <taxon>Hippoboscoidea</taxon>
        <taxon>Glossinidae</taxon>
        <taxon>Glossina</taxon>
    </lineage>
</organism>
<evidence type="ECO:0000313" key="2">
    <source>
        <dbReference type="EnsemblMetazoa" id="GPAI020317-PA"/>
    </source>
</evidence>
<evidence type="ECO:0000259" key="1">
    <source>
        <dbReference type="Pfam" id="PF14740"/>
    </source>
</evidence>
<evidence type="ECO:0000313" key="3">
    <source>
        <dbReference type="Proteomes" id="UP000092445"/>
    </source>
</evidence>
<accession>A0A1A9ZNR3</accession>
<keyword evidence="3" id="KW-1185">Reference proteome</keyword>
<dbReference type="PANTHER" id="PTHR22118">
    <property type="entry name" value="DYNEIN ASSEMBLY FACTOR 3, AXONEMAL"/>
    <property type="match status" value="1"/>
</dbReference>
<dbReference type="GO" id="GO:0044458">
    <property type="term" value="P:motile cilium assembly"/>
    <property type="evidence" value="ECO:0007669"/>
    <property type="project" value="TreeGrafter"/>
</dbReference>
<reference evidence="2" key="2">
    <citation type="submission" date="2020-05" db="UniProtKB">
        <authorList>
            <consortium name="EnsemblMetazoa"/>
        </authorList>
    </citation>
    <scope>IDENTIFICATION</scope>
    <source>
        <strain evidence="2">IAEA</strain>
    </source>
</reference>
<dbReference type="Pfam" id="PF14740">
    <property type="entry name" value="DUF4471"/>
    <property type="match status" value="1"/>
</dbReference>
<dbReference type="EnsemblMetazoa" id="GPAI020317-RA">
    <property type="protein sequence ID" value="GPAI020317-PA"/>
    <property type="gene ID" value="GPAI020317"/>
</dbReference>
<feature type="domain" description="Dynein assembly factor 3 C-terminal" evidence="1">
    <location>
        <begin position="57"/>
        <end position="130"/>
    </location>
</feature>
<dbReference type="InterPro" id="IPR028235">
    <property type="entry name" value="DNAAF3_C"/>
</dbReference>
<sequence>MFWGLSAALDLLEKYLNMLKTVSHHVEKDNQTKSHHHSFTWSNGISISTRNRHSLYIAFTYREYEYSKPNKTAAGPVHYAGNYIHRGYVEDMQTGPFSACGLTSTDDRLLHSTHEQNDYRPTDVTEGNLLE</sequence>